<feature type="compositionally biased region" description="Basic and acidic residues" evidence="4">
    <location>
        <begin position="154"/>
        <end position="164"/>
    </location>
</feature>
<organism evidence="6 7">
    <name type="scientific">Trichogramma kaykai</name>
    <dbReference type="NCBI Taxonomy" id="54128"/>
    <lineage>
        <taxon>Eukaryota</taxon>
        <taxon>Metazoa</taxon>
        <taxon>Ecdysozoa</taxon>
        <taxon>Arthropoda</taxon>
        <taxon>Hexapoda</taxon>
        <taxon>Insecta</taxon>
        <taxon>Pterygota</taxon>
        <taxon>Neoptera</taxon>
        <taxon>Endopterygota</taxon>
        <taxon>Hymenoptera</taxon>
        <taxon>Apocrita</taxon>
        <taxon>Proctotrupomorpha</taxon>
        <taxon>Chalcidoidea</taxon>
        <taxon>Trichogrammatidae</taxon>
        <taxon>Trichogramma</taxon>
    </lineage>
</organism>
<feature type="region of interest" description="Disordered" evidence="4">
    <location>
        <begin position="141"/>
        <end position="247"/>
    </location>
</feature>
<sequence length="310" mass="35874">MERQRRRADYVELDGKKAIIEFKRHKDNKLWSDEKIAVTFEIRTEKVQKIWENRRQVEKDTAARLKSKAEQKERRAEAYENIEKKLLKWHKTNKNKKTLKITGQLLIDTATKYAKKANLDIRFNYVWLNSFKKTHGITIEKSRGRPCSSASRGVAHENNSDKENQQSNKESAESSQTNLGSGTKDDSLPNNHESDDGEDGASKMNPRSGSKDDSLPNNHESDDGEDGARARRRKTESNAEDDSSQNYYDKKAEYARVRKSLKKFRIPTKTVATKAVVTLCHYAEQICEQEDYNEYVDALEKIERIVRKTI</sequence>
<keyword evidence="3" id="KW-0175">Coiled coil</keyword>
<dbReference type="SUPFAM" id="SSF46689">
    <property type="entry name" value="Homeodomain-like"/>
    <property type="match status" value="1"/>
</dbReference>
<protein>
    <recommendedName>
        <fullName evidence="5">HTH CENPB-type domain-containing protein</fullName>
    </recommendedName>
</protein>
<evidence type="ECO:0000259" key="5">
    <source>
        <dbReference type="PROSITE" id="PS51253"/>
    </source>
</evidence>
<dbReference type="Gene3D" id="1.10.10.60">
    <property type="entry name" value="Homeodomain-like"/>
    <property type="match status" value="1"/>
</dbReference>
<evidence type="ECO:0000313" key="7">
    <source>
        <dbReference type="Proteomes" id="UP001627154"/>
    </source>
</evidence>
<dbReference type="InterPro" id="IPR006600">
    <property type="entry name" value="HTH_CenpB_DNA-bd_dom"/>
</dbReference>
<evidence type="ECO:0000313" key="6">
    <source>
        <dbReference type="EMBL" id="KAL3402974.1"/>
    </source>
</evidence>
<dbReference type="Proteomes" id="UP001627154">
    <property type="component" value="Unassembled WGS sequence"/>
</dbReference>
<dbReference type="GO" id="GO:0003677">
    <property type="term" value="F:DNA binding"/>
    <property type="evidence" value="ECO:0007669"/>
    <property type="project" value="UniProtKB-KW"/>
</dbReference>
<dbReference type="Pfam" id="PF03221">
    <property type="entry name" value="HTH_Tnp_Tc5"/>
    <property type="match status" value="1"/>
</dbReference>
<evidence type="ECO:0000256" key="1">
    <source>
        <dbReference type="ARBA" id="ARBA00004123"/>
    </source>
</evidence>
<comment type="caution">
    <text evidence="6">The sequence shown here is derived from an EMBL/GenBank/DDBJ whole genome shotgun (WGS) entry which is preliminary data.</text>
</comment>
<evidence type="ECO:0000256" key="4">
    <source>
        <dbReference type="SAM" id="MobiDB-lite"/>
    </source>
</evidence>
<name>A0ABD2XDM2_9HYME</name>
<dbReference type="PROSITE" id="PS51253">
    <property type="entry name" value="HTH_CENPB"/>
    <property type="match status" value="1"/>
</dbReference>
<gene>
    <name evidence="6" type="ORF">TKK_004126</name>
</gene>
<keyword evidence="2" id="KW-0238">DNA-binding</keyword>
<comment type="subcellular location">
    <subcellularLocation>
        <location evidence="1">Nucleus</location>
    </subcellularLocation>
</comment>
<dbReference type="AlphaFoldDB" id="A0ABD2XDM2"/>
<keyword evidence="7" id="KW-1185">Reference proteome</keyword>
<proteinExistence type="predicted"/>
<feature type="domain" description="HTH CENPB-type" evidence="5">
    <location>
        <begin position="70"/>
        <end position="141"/>
    </location>
</feature>
<accession>A0ABD2XDM2</accession>
<evidence type="ECO:0000256" key="2">
    <source>
        <dbReference type="ARBA" id="ARBA00023125"/>
    </source>
</evidence>
<dbReference type="EMBL" id="JBJJXI010000032">
    <property type="protein sequence ID" value="KAL3402974.1"/>
    <property type="molecule type" value="Genomic_DNA"/>
</dbReference>
<feature type="coiled-coil region" evidence="3">
    <location>
        <begin position="55"/>
        <end position="82"/>
    </location>
</feature>
<feature type="compositionally biased region" description="Polar residues" evidence="4">
    <location>
        <begin position="165"/>
        <end position="181"/>
    </location>
</feature>
<evidence type="ECO:0000256" key="3">
    <source>
        <dbReference type="SAM" id="Coils"/>
    </source>
</evidence>
<dbReference type="InterPro" id="IPR009057">
    <property type="entry name" value="Homeodomain-like_sf"/>
</dbReference>
<dbReference type="GO" id="GO:0005634">
    <property type="term" value="C:nucleus"/>
    <property type="evidence" value="ECO:0007669"/>
    <property type="project" value="UniProtKB-SubCell"/>
</dbReference>
<reference evidence="6 7" key="1">
    <citation type="journal article" date="2024" name="bioRxiv">
        <title>A reference genome for Trichogramma kaykai: A tiny desert-dwelling parasitoid wasp with competing sex-ratio distorters.</title>
        <authorList>
            <person name="Culotta J."/>
            <person name="Lindsey A.R."/>
        </authorList>
    </citation>
    <scope>NUCLEOTIDE SEQUENCE [LARGE SCALE GENOMIC DNA]</scope>
    <source>
        <strain evidence="6 7">KSX58</strain>
    </source>
</reference>
<dbReference type="SMART" id="SM00674">
    <property type="entry name" value="CENPB"/>
    <property type="match status" value="1"/>
</dbReference>